<dbReference type="InterPro" id="IPR018120">
    <property type="entry name" value="Glyco_hydro_1_AS"/>
</dbReference>
<reference evidence="5 6" key="1">
    <citation type="submission" date="2024-06" db="EMBL/GenBank/DDBJ databases">
        <authorList>
            <person name="Kraege A."/>
            <person name="Thomma B."/>
        </authorList>
    </citation>
    <scope>NUCLEOTIDE SEQUENCE [LARGE SCALE GENOMIC DNA]</scope>
</reference>
<comment type="caution">
    <text evidence="5">The sequence shown here is derived from an EMBL/GenBank/DDBJ whole genome shotgun (WGS) entry which is preliminary data.</text>
</comment>
<gene>
    <name evidence="5" type="primary">g6575</name>
    <name evidence="5" type="ORF">VP750_LOCUS5627</name>
</gene>
<evidence type="ECO:0000313" key="5">
    <source>
        <dbReference type="EMBL" id="CAL5223968.1"/>
    </source>
</evidence>
<comment type="similarity">
    <text evidence="1 3">Belongs to the glycosyl hydrolase 1 family.</text>
</comment>
<evidence type="ECO:0000256" key="2">
    <source>
        <dbReference type="PROSITE-ProRule" id="PRU10055"/>
    </source>
</evidence>
<dbReference type="PANTHER" id="PTHR10353">
    <property type="entry name" value="GLYCOSYL HYDROLASE"/>
    <property type="match status" value="1"/>
</dbReference>
<feature type="chain" id="PRO_5047397170" evidence="4">
    <location>
        <begin position="24"/>
        <end position="498"/>
    </location>
</feature>
<evidence type="ECO:0000256" key="1">
    <source>
        <dbReference type="ARBA" id="ARBA00010838"/>
    </source>
</evidence>
<evidence type="ECO:0000256" key="3">
    <source>
        <dbReference type="RuleBase" id="RU003690"/>
    </source>
</evidence>
<dbReference type="PROSITE" id="PS00572">
    <property type="entry name" value="GLYCOSYL_HYDROL_F1_1"/>
    <property type="match status" value="1"/>
</dbReference>
<organism evidence="5 6">
    <name type="scientific">Coccomyxa viridis</name>
    <dbReference type="NCBI Taxonomy" id="1274662"/>
    <lineage>
        <taxon>Eukaryota</taxon>
        <taxon>Viridiplantae</taxon>
        <taxon>Chlorophyta</taxon>
        <taxon>core chlorophytes</taxon>
        <taxon>Trebouxiophyceae</taxon>
        <taxon>Trebouxiophyceae incertae sedis</taxon>
        <taxon>Coccomyxaceae</taxon>
        <taxon>Coccomyxa</taxon>
    </lineage>
</organism>
<evidence type="ECO:0000313" key="6">
    <source>
        <dbReference type="Proteomes" id="UP001497392"/>
    </source>
</evidence>
<proteinExistence type="inferred from homology"/>
<dbReference type="Pfam" id="PF00232">
    <property type="entry name" value="Glyco_hydro_1"/>
    <property type="match status" value="1"/>
</dbReference>
<feature type="signal peptide" evidence="4">
    <location>
        <begin position="1"/>
        <end position="23"/>
    </location>
</feature>
<evidence type="ECO:0000256" key="4">
    <source>
        <dbReference type="SAM" id="SignalP"/>
    </source>
</evidence>
<keyword evidence="4" id="KW-0732">Signal</keyword>
<dbReference type="PANTHER" id="PTHR10353:SF53">
    <property type="entry name" value="BETA-1,4-GLUCOSIDASE (EUROFUNG)"/>
    <property type="match status" value="1"/>
</dbReference>
<dbReference type="EMBL" id="CAXHTA020000009">
    <property type="protein sequence ID" value="CAL5223968.1"/>
    <property type="molecule type" value="Genomic_DNA"/>
</dbReference>
<dbReference type="SUPFAM" id="SSF51445">
    <property type="entry name" value="(Trans)glycosidases"/>
    <property type="match status" value="1"/>
</dbReference>
<dbReference type="Proteomes" id="UP001497392">
    <property type="component" value="Unassembled WGS sequence"/>
</dbReference>
<dbReference type="Gene3D" id="3.20.20.80">
    <property type="entry name" value="Glycosidases"/>
    <property type="match status" value="1"/>
</dbReference>
<dbReference type="InterPro" id="IPR001360">
    <property type="entry name" value="Glyco_hydro_1"/>
</dbReference>
<feature type="active site" description="Nucleophile" evidence="2">
    <location>
        <position position="394"/>
    </location>
</feature>
<sequence length="498" mass="55262">MQLLWRKAVLLLVGATLMELAMSQGSSPAPSPNSGERTPPFWLGYATSAPQIEGANATDGKGPSIWDVFATIPGKIKDGSTGALADDFYHRYTSDIQLMQSLGVKRFRMSIAWTRIYPQGDGSVNQKGLDFYAGLINNLLAAGIEPHVTLYHWDLPQALQERFGGWNSSQVVEPFRQYAKTVFSAFGNRIKHWTTMNEPQTFCFVGYSAGSHAPGIRDQRQAYNCVHNVLKAHAAVVQEFRTIVPGGKISINLNSDWGEPYSASSPADKAAAQRMVEFWLGTFADPIYLGDWPASVKARIPYIPTITPELAKALNGSCDYFALNHYTSWLVMDKLGGETMQGRGDYTQGQYYADGSPLGNPAQSDWLKDTPWGFRKILNWVKYRYQPKELIVTENGFSVKGEASKALADVLDDTERVAFYRGYVNAAIDAVEQDQVPMTGYFAWSLLTNWEWAVGYTEQFGVVNVDFKTEQRALKASARYLASRFAGAGSNTTIGRYD</sequence>
<dbReference type="InterPro" id="IPR017853">
    <property type="entry name" value="GH"/>
</dbReference>
<protein>
    <submittedName>
        <fullName evidence="5">G6575 protein</fullName>
    </submittedName>
</protein>
<dbReference type="PRINTS" id="PR00131">
    <property type="entry name" value="GLHYDRLASE1"/>
</dbReference>
<name>A0ABP1FVQ8_9CHLO</name>
<accession>A0ABP1FVQ8</accession>
<keyword evidence="6" id="KW-1185">Reference proteome</keyword>